<dbReference type="PANTHER" id="PTHR33395:SF22">
    <property type="entry name" value="REVERSE TRANSCRIPTASE DOMAIN-CONTAINING PROTEIN"/>
    <property type="match status" value="1"/>
</dbReference>
<dbReference type="Pfam" id="PF03372">
    <property type="entry name" value="Exo_endo_phos"/>
    <property type="match status" value="1"/>
</dbReference>
<accession>V5GRQ9</accession>
<evidence type="ECO:0000259" key="1">
    <source>
        <dbReference type="Pfam" id="PF03372"/>
    </source>
</evidence>
<reference evidence="2" key="1">
    <citation type="submission" date="2013-07" db="EMBL/GenBank/DDBJ databases">
        <title>Midgut Transcriptome Profiling of Anoplphora glabripennis, a Lignocellulose Degrading, Wood-Boring Cerambycid.</title>
        <authorList>
            <person name="Scully E.D."/>
            <person name="Hoover K."/>
            <person name="Carlson J.E."/>
            <person name="Tien M."/>
            <person name="Geib S.M."/>
        </authorList>
    </citation>
    <scope>NUCLEOTIDE SEQUENCE</scope>
</reference>
<dbReference type="GO" id="GO:0007508">
    <property type="term" value="P:larval heart development"/>
    <property type="evidence" value="ECO:0007669"/>
    <property type="project" value="TreeGrafter"/>
</dbReference>
<dbReference type="AlphaFoldDB" id="V5GRQ9"/>
<dbReference type="InterPro" id="IPR036691">
    <property type="entry name" value="Endo/exonu/phosph_ase_sf"/>
</dbReference>
<name>V5GRQ9_ANOGL</name>
<organism evidence="2">
    <name type="scientific">Anoplophora glabripennis</name>
    <name type="common">Asian longhorn beetle</name>
    <name type="synonym">Anoplophora nobilis</name>
    <dbReference type="NCBI Taxonomy" id="217634"/>
    <lineage>
        <taxon>Eukaryota</taxon>
        <taxon>Metazoa</taxon>
        <taxon>Ecdysozoa</taxon>
        <taxon>Arthropoda</taxon>
        <taxon>Hexapoda</taxon>
        <taxon>Insecta</taxon>
        <taxon>Pterygota</taxon>
        <taxon>Neoptera</taxon>
        <taxon>Endopterygota</taxon>
        <taxon>Coleoptera</taxon>
        <taxon>Polyphaga</taxon>
        <taxon>Cucujiformia</taxon>
        <taxon>Chrysomeloidea</taxon>
        <taxon>Cerambycidae</taxon>
        <taxon>Lamiinae</taxon>
        <taxon>Lamiini</taxon>
        <taxon>Anoplophora</taxon>
    </lineage>
</organism>
<dbReference type="PANTHER" id="PTHR33395">
    <property type="entry name" value="TRANSCRIPTASE, PUTATIVE-RELATED-RELATED"/>
    <property type="match status" value="1"/>
</dbReference>
<proteinExistence type="predicted"/>
<feature type="domain" description="Endonuclease/exonuclease/phosphatase" evidence="1">
    <location>
        <begin position="19"/>
        <end position="172"/>
    </location>
</feature>
<protein>
    <recommendedName>
        <fullName evidence="1">Endonuclease/exonuclease/phosphatase domain-containing protein</fullName>
    </recommendedName>
</protein>
<dbReference type="GO" id="GO:0031012">
    <property type="term" value="C:extracellular matrix"/>
    <property type="evidence" value="ECO:0007669"/>
    <property type="project" value="TreeGrafter"/>
</dbReference>
<dbReference type="Gene3D" id="3.60.10.10">
    <property type="entry name" value="Endonuclease/exonuclease/phosphatase"/>
    <property type="match status" value="1"/>
</dbReference>
<dbReference type="InterPro" id="IPR005135">
    <property type="entry name" value="Endo/exonuclease/phosphatase"/>
</dbReference>
<dbReference type="GO" id="GO:0003824">
    <property type="term" value="F:catalytic activity"/>
    <property type="evidence" value="ECO:0007669"/>
    <property type="project" value="InterPro"/>
</dbReference>
<sequence length="346" mass="40255">MKCSTSKSISTSLICYYQNVRGLRTKTQKLFLSTLAATHYDMIAFTESWLNSDFTNSELFDIRLYDTFRCDRKYESITANRGGGVILAVNRALNPILIDLDTVCDIFRELVMLDILCVKINFLGNIVHVLVLYIPPRTICDTYDILFDALESLYHIFDSNILILGDFNIPDTSNLQCSVNKSLNNFMQFFNLTQKNQILNKNYRILDLICSNFDDCVVSRTDYPLLNEDDHHPALIVTSTLPSTNDNAFPLENKHILNYKKCNFNLLYQEITNSDWSYLSNFNSVDDMLNEFYNVLNLLLHKYVPIKKESYGHYPVWFSGKIINKIKLKNKLWRKYKSTNNIDDYS</sequence>
<feature type="non-terminal residue" evidence="2">
    <location>
        <position position="346"/>
    </location>
</feature>
<dbReference type="SUPFAM" id="SSF56219">
    <property type="entry name" value="DNase I-like"/>
    <property type="match status" value="1"/>
</dbReference>
<dbReference type="GO" id="GO:0061343">
    <property type="term" value="P:cell adhesion involved in heart morphogenesis"/>
    <property type="evidence" value="ECO:0007669"/>
    <property type="project" value="TreeGrafter"/>
</dbReference>
<dbReference type="EMBL" id="GALX01001602">
    <property type="protein sequence ID" value="JAB66864.1"/>
    <property type="molecule type" value="Transcribed_RNA"/>
</dbReference>
<evidence type="ECO:0000313" key="2">
    <source>
        <dbReference type="EMBL" id="JAB66864.1"/>
    </source>
</evidence>